<evidence type="ECO:0000256" key="1">
    <source>
        <dbReference type="ARBA" id="ARBA00022679"/>
    </source>
</evidence>
<dbReference type="PIRSF" id="PIRSF036625">
    <property type="entry name" value="GAF_ANTAR"/>
    <property type="match status" value="1"/>
</dbReference>
<dbReference type="Gene3D" id="1.10.10.10">
    <property type="entry name" value="Winged helix-like DNA-binding domain superfamily/Winged helix DNA-binding domain"/>
    <property type="match status" value="1"/>
</dbReference>
<keyword evidence="2" id="KW-0418">Kinase</keyword>
<feature type="domain" description="ANTAR" evidence="5">
    <location>
        <begin position="167"/>
        <end position="228"/>
    </location>
</feature>
<keyword evidence="3" id="KW-0805">Transcription regulation</keyword>
<keyword evidence="4" id="KW-0804">Transcription</keyword>
<gene>
    <name evidence="6" type="ORF">C8D89_12738</name>
</gene>
<evidence type="ECO:0000256" key="3">
    <source>
        <dbReference type="ARBA" id="ARBA00023015"/>
    </source>
</evidence>
<name>A0A2U1EAH9_9PSEU</name>
<keyword evidence="7" id="KW-1185">Reference proteome</keyword>
<dbReference type="Gene3D" id="3.30.450.40">
    <property type="match status" value="1"/>
</dbReference>
<dbReference type="EMBL" id="QEKW01000027">
    <property type="protein sequence ID" value="PVY96910.1"/>
    <property type="molecule type" value="Genomic_DNA"/>
</dbReference>
<dbReference type="SUPFAM" id="SSF55781">
    <property type="entry name" value="GAF domain-like"/>
    <property type="match status" value="1"/>
</dbReference>
<dbReference type="OrthoDB" id="4629915at2"/>
<evidence type="ECO:0000256" key="4">
    <source>
        <dbReference type="ARBA" id="ARBA00023163"/>
    </source>
</evidence>
<dbReference type="InterPro" id="IPR036388">
    <property type="entry name" value="WH-like_DNA-bd_sf"/>
</dbReference>
<keyword evidence="1" id="KW-0808">Transferase</keyword>
<dbReference type="InterPro" id="IPR012074">
    <property type="entry name" value="GAF_ANTAR"/>
</dbReference>
<dbReference type="PROSITE" id="PS50921">
    <property type="entry name" value="ANTAR"/>
    <property type="match status" value="1"/>
</dbReference>
<dbReference type="InterPro" id="IPR003018">
    <property type="entry name" value="GAF"/>
</dbReference>
<organism evidence="6 7">
    <name type="scientific">Actinomycetospora cinnamomea</name>
    <dbReference type="NCBI Taxonomy" id="663609"/>
    <lineage>
        <taxon>Bacteria</taxon>
        <taxon>Bacillati</taxon>
        <taxon>Actinomycetota</taxon>
        <taxon>Actinomycetes</taxon>
        <taxon>Pseudonocardiales</taxon>
        <taxon>Pseudonocardiaceae</taxon>
        <taxon>Actinomycetospora</taxon>
    </lineage>
</organism>
<sequence length="241" mass="26160">MNTDGLVVALRQAARELTGRHSIRDRELTLRRIVEAAVETVPEADAGGITVTEHGEVVSRHTTSPTITKLAELQAELGEGPCMSALHEPPENGIILAQDLGGADGQRWPQFAPLAVEAGYHAMLSVQIAYQPGPKSAALNLYAVRAQVFDEDARTTAALFAVQAAMLLYGCEQAIHLQRAVDSRDTIGQAKGILMERFGVDDEGAFQMLVRSSQDTNLKLVEVARWLHDEACRRGRVEHGS</sequence>
<evidence type="ECO:0000259" key="5">
    <source>
        <dbReference type="PROSITE" id="PS50921"/>
    </source>
</evidence>
<comment type="caution">
    <text evidence="6">The sequence shown here is derived from an EMBL/GenBank/DDBJ whole genome shotgun (WGS) entry which is preliminary data.</text>
</comment>
<dbReference type="GO" id="GO:0016301">
    <property type="term" value="F:kinase activity"/>
    <property type="evidence" value="ECO:0007669"/>
    <property type="project" value="UniProtKB-KW"/>
</dbReference>
<evidence type="ECO:0000313" key="7">
    <source>
        <dbReference type="Proteomes" id="UP000245639"/>
    </source>
</evidence>
<dbReference type="Pfam" id="PF13185">
    <property type="entry name" value="GAF_2"/>
    <property type="match status" value="1"/>
</dbReference>
<dbReference type="InterPro" id="IPR011006">
    <property type="entry name" value="CheY-like_superfamily"/>
</dbReference>
<proteinExistence type="predicted"/>
<dbReference type="Pfam" id="PF03861">
    <property type="entry name" value="ANTAR"/>
    <property type="match status" value="1"/>
</dbReference>
<dbReference type="GO" id="GO:0003723">
    <property type="term" value="F:RNA binding"/>
    <property type="evidence" value="ECO:0007669"/>
    <property type="project" value="InterPro"/>
</dbReference>
<dbReference type="AlphaFoldDB" id="A0A2U1EAH9"/>
<protein>
    <submittedName>
        <fullName evidence="6">ANTAR domain-containing protein</fullName>
    </submittedName>
</protein>
<dbReference type="InterPro" id="IPR029016">
    <property type="entry name" value="GAF-like_dom_sf"/>
</dbReference>
<dbReference type="SMART" id="SM01012">
    <property type="entry name" value="ANTAR"/>
    <property type="match status" value="1"/>
</dbReference>
<dbReference type="Proteomes" id="UP000245639">
    <property type="component" value="Unassembled WGS sequence"/>
</dbReference>
<dbReference type="SUPFAM" id="SSF52172">
    <property type="entry name" value="CheY-like"/>
    <property type="match status" value="1"/>
</dbReference>
<evidence type="ECO:0000256" key="2">
    <source>
        <dbReference type="ARBA" id="ARBA00022777"/>
    </source>
</evidence>
<evidence type="ECO:0000313" key="6">
    <source>
        <dbReference type="EMBL" id="PVY96910.1"/>
    </source>
</evidence>
<reference evidence="6 7" key="1">
    <citation type="submission" date="2018-04" db="EMBL/GenBank/DDBJ databases">
        <title>Genomic Encyclopedia of Type Strains, Phase IV (KMG-IV): sequencing the most valuable type-strain genomes for metagenomic binning, comparative biology and taxonomic classification.</title>
        <authorList>
            <person name="Goeker M."/>
        </authorList>
    </citation>
    <scope>NUCLEOTIDE SEQUENCE [LARGE SCALE GENOMIC DNA]</scope>
    <source>
        <strain evidence="6 7">DSM 45771</strain>
    </source>
</reference>
<accession>A0A2U1EAH9</accession>
<dbReference type="InterPro" id="IPR005561">
    <property type="entry name" value="ANTAR"/>
</dbReference>